<evidence type="ECO:0000313" key="4">
    <source>
        <dbReference type="Proteomes" id="UP000681340"/>
    </source>
</evidence>
<feature type="domain" description="HTH cro/C1-type" evidence="2">
    <location>
        <begin position="29"/>
        <end position="85"/>
    </location>
</feature>
<dbReference type="AlphaFoldDB" id="A0A919S766"/>
<evidence type="ECO:0000259" key="2">
    <source>
        <dbReference type="SMART" id="SM00530"/>
    </source>
</evidence>
<feature type="region of interest" description="Disordered" evidence="1">
    <location>
        <begin position="1"/>
        <end position="20"/>
    </location>
</feature>
<dbReference type="InterPro" id="IPR010982">
    <property type="entry name" value="Lambda_DNA-bd_dom_sf"/>
</dbReference>
<comment type="caution">
    <text evidence="3">The sequence shown here is derived from an EMBL/GenBank/DDBJ whole genome shotgun (WGS) entry which is preliminary data.</text>
</comment>
<protein>
    <recommendedName>
        <fullName evidence="2">HTH cro/C1-type domain-containing protein</fullName>
    </recommendedName>
</protein>
<dbReference type="EMBL" id="BOQL01000018">
    <property type="protein sequence ID" value="GIM65813.1"/>
    <property type="molecule type" value="Genomic_DNA"/>
</dbReference>
<name>A0A919S766_9ACTN</name>
<evidence type="ECO:0000313" key="3">
    <source>
        <dbReference type="EMBL" id="GIM65813.1"/>
    </source>
</evidence>
<dbReference type="Pfam" id="PF13560">
    <property type="entry name" value="HTH_31"/>
    <property type="match status" value="1"/>
</dbReference>
<dbReference type="Pfam" id="PF20703">
    <property type="entry name" value="nSTAND1"/>
    <property type="match status" value="1"/>
</dbReference>
<accession>A0A919S766</accession>
<dbReference type="SUPFAM" id="SSF47413">
    <property type="entry name" value="lambda repressor-like DNA-binding domains"/>
    <property type="match status" value="1"/>
</dbReference>
<feature type="compositionally biased region" description="Low complexity" evidence="1">
    <location>
        <begin position="181"/>
        <end position="197"/>
    </location>
</feature>
<dbReference type="GO" id="GO:0003677">
    <property type="term" value="F:DNA binding"/>
    <property type="evidence" value="ECO:0007669"/>
    <property type="project" value="InterPro"/>
</dbReference>
<feature type="region of interest" description="Disordered" evidence="1">
    <location>
        <begin position="180"/>
        <end position="210"/>
    </location>
</feature>
<dbReference type="CDD" id="cd00093">
    <property type="entry name" value="HTH_XRE"/>
    <property type="match status" value="1"/>
</dbReference>
<dbReference type="Proteomes" id="UP000681340">
    <property type="component" value="Unassembled WGS sequence"/>
</dbReference>
<dbReference type="Gene3D" id="1.10.260.40">
    <property type="entry name" value="lambda repressor-like DNA-binding domains"/>
    <property type="match status" value="1"/>
</dbReference>
<gene>
    <name evidence="3" type="ORF">Aau02nite_19890</name>
</gene>
<keyword evidence="4" id="KW-1185">Reference proteome</keyword>
<dbReference type="InterPro" id="IPR027417">
    <property type="entry name" value="P-loop_NTPase"/>
</dbReference>
<dbReference type="InterPro" id="IPR001387">
    <property type="entry name" value="Cro/C1-type_HTH"/>
</dbReference>
<dbReference type="Gene3D" id="3.40.50.300">
    <property type="entry name" value="P-loop containing nucleotide triphosphate hydrolases"/>
    <property type="match status" value="1"/>
</dbReference>
<sequence length="238" mass="25621">MTATNGGPVPRQERPLESEETPLLRFAGDLRRLRRRAGLPSYRELGKRTSYSAAALSEALSGRRLPSLAVTTAIVRACGGDTGEWTGRWRQLAAAQPGADSGVPPPYVGLAPYQVDDADRFFGREALTDTLLTPVAERPFVGIFGSSGAGKSSLLRAGLVARSARTAIVVRREPIRSPSWRCPWRTSPTSPPTGSAPTSPPTRRPCAAGWPKPPTICCWWWISSKRFSRSATKPPGSG</sequence>
<dbReference type="SMART" id="SM00530">
    <property type="entry name" value="HTH_XRE"/>
    <property type="match status" value="1"/>
</dbReference>
<organism evidence="3 4">
    <name type="scientific">Actinoplanes auranticolor</name>
    <dbReference type="NCBI Taxonomy" id="47988"/>
    <lineage>
        <taxon>Bacteria</taxon>
        <taxon>Bacillati</taxon>
        <taxon>Actinomycetota</taxon>
        <taxon>Actinomycetes</taxon>
        <taxon>Micromonosporales</taxon>
        <taxon>Micromonosporaceae</taxon>
        <taxon>Actinoplanes</taxon>
    </lineage>
</organism>
<reference evidence="3" key="1">
    <citation type="submission" date="2021-03" db="EMBL/GenBank/DDBJ databases">
        <title>Whole genome shotgun sequence of Actinoplanes auranticolor NBRC 12245.</title>
        <authorList>
            <person name="Komaki H."/>
            <person name="Tamura T."/>
        </authorList>
    </citation>
    <scope>NUCLEOTIDE SEQUENCE</scope>
    <source>
        <strain evidence="3">NBRC 12245</strain>
    </source>
</reference>
<dbReference type="InterPro" id="IPR049052">
    <property type="entry name" value="nSTAND1"/>
</dbReference>
<dbReference type="SUPFAM" id="SSF52540">
    <property type="entry name" value="P-loop containing nucleoside triphosphate hydrolases"/>
    <property type="match status" value="1"/>
</dbReference>
<proteinExistence type="predicted"/>
<evidence type="ECO:0000256" key="1">
    <source>
        <dbReference type="SAM" id="MobiDB-lite"/>
    </source>
</evidence>